<evidence type="ECO:0000313" key="6">
    <source>
        <dbReference type="EMBL" id="BAJ62161.1"/>
    </source>
</evidence>
<dbReference type="AlphaFoldDB" id="E8MZ18"/>
<evidence type="ECO:0000256" key="1">
    <source>
        <dbReference type="ARBA" id="ARBA00010515"/>
    </source>
</evidence>
<keyword evidence="7" id="KW-1185">Reference proteome</keyword>
<reference evidence="6 7" key="1">
    <citation type="submission" date="2010-12" db="EMBL/GenBank/DDBJ databases">
        <title>Whole genome sequence of Anaerolinea thermophila UNI-1.</title>
        <authorList>
            <person name="Narita-Yamada S."/>
            <person name="Kishi E."/>
            <person name="Watanabe Y."/>
            <person name="Takasaki K."/>
            <person name="Ankai A."/>
            <person name="Oguchi A."/>
            <person name="Fukui S."/>
            <person name="Takahashi M."/>
            <person name="Yashiro I."/>
            <person name="Hosoyama A."/>
            <person name="Sekiguchi Y."/>
            <person name="Hanada S."/>
            <person name="Fujita N."/>
        </authorList>
    </citation>
    <scope>NUCLEOTIDE SEQUENCE [LARGE SCALE GENOMIC DNA]</scope>
    <source>
        <strain evidence="7">DSM 14523 / JCM 11388 / NBRC 100420 / UNI-1</strain>
    </source>
</reference>
<dbReference type="Pfam" id="PF07859">
    <property type="entry name" value="Abhydrolase_3"/>
    <property type="match status" value="1"/>
</dbReference>
<dbReference type="InterPro" id="IPR029058">
    <property type="entry name" value="AB_hydrolase_fold"/>
</dbReference>
<dbReference type="EMBL" id="AP012029">
    <property type="protein sequence ID" value="BAJ62161.1"/>
    <property type="molecule type" value="Genomic_DNA"/>
</dbReference>
<proteinExistence type="inferred from homology"/>
<accession>E8MZ18</accession>
<evidence type="ECO:0000313" key="7">
    <source>
        <dbReference type="Proteomes" id="UP000008922"/>
    </source>
</evidence>
<sequence>MSFVSQLFLGVLRLFPFVPHSNWSIHQQRDVLEFYARLLLHTPPGVRIGFAAAGGPRAEWLIPERNTPDQVILYLHGGAYTVGSPRTHREMVGYLSLFARTRALVVDYRLAPEHPFPAALEDALAAYHHLQRLGYPPHKIAFAGDSAGGGLAMATLLALRDRGEPLPAAAALMSPWTDLAGVGESVKTHETRDPLINPADLPVAARLYLRDLDPRHPYASPLYGDFHGLPPILVHVGTEEILYTDSTRLVERLLEDGVDAKLVVWEGMWHVFQLFTLRVPESWRSLRQMGSFLHHHLSRAQAEETNPQSIQKEKVPVQP</sequence>
<dbReference type="HOGENOM" id="CLU_012494_13_1_0"/>
<comment type="similarity">
    <text evidence="1">Belongs to the 'GDXG' lipolytic enzyme family.</text>
</comment>
<evidence type="ECO:0000256" key="3">
    <source>
        <dbReference type="PROSITE-ProRule" id="PRU10038"/>
    </source>
</evidence>
<dbReference type="InterPro" id="IPR002168">
    <property type="entry name" value="Lipase_GDXG_HIS_AS"/>
</dbReference>
<organism evidence="6 7">
    <name type="scientific">Anaerolinea thermophila (strain DSM 14523 / JCM 11388 / NBRC 100420 / UNI-1)</name>
    <dbReference type="NCBI Taxonomy" id="926569"/>
    <lineage>
        <taxon>Bacteria</taxon>
        <taxon>Bacillati</taxon>
        <taxon>Chloroflexota</taxon>
        <taxon>Anaerolineae</taxon>
        <taxon>Anaerolineales</taxon>
        <taxon>Anaerolineaceae</taxon>
        <taxon>Anaerolinea</taxon>
    </lineage>
</organism>
<dbReference type="SUPFAM" id="SSF53474">
    <property type="entry name" value="alpha/beta-Hydrolases"/>
    <property type="match status" value="1"/>
</dbReference>
<dbReference type="STRING" id="926569.ANT_01270"/>
<dbReference type="PROSITE" id="PS01174">
    <property type="entry name" value="LIPASE_GDXG_SER"/>
    <property type="match status" value="1"/>
</dbReference>
<dbReference type="KEGG" id="atm:ANT_01270"/>
<dbReference type="InterPro" id="IPR050300">
    <property type="entry name" value="GDXG_lipolytic_enzyme"/>
</dbReference>
<dbReference type="Gene3D" id="3.40.50.1820">
    <property type="entry name" value="alpha/beta hydrolase"/>
    <property type="match status" value="1"/>
</dbReference>
<dbReference type="InterPro" id="IPR013094">
    <property type="entry name" value="AB_hydrolase_3"/>
</dbReference>
<dbReference type="PANTHER" id="PTHR48081:SF30">
    <property type="entry name" value="ACETYL-HYDROLASE LIPR-RELATED"/>
    <property type="match status" value="1"/>
</dbReference>
<name>E8MZ18_ANATU</name>
<evidence type="ECO:0000256" key="2">
    <source>
        <dbReference type="ARBA" id="ARBA00022801"/>
    </source>
</evidence>
<dbReference type="PROSITE" id="PS01173">
    <property type="entry name" value="LIPASE_GDXG_HIS"/>
    <property type="match status" value="1"/>
</dbReference>
<dbReference type="ESTHER" id="anatu-e8mz18">
    <property type="family name" value="Hormone-sensitive_lipase_like"/>
</dbReference>
<keyword evidence="2 6" id="KW-0378">Hydrolase</keyword>
<dbReference type="PANTHER" id="PTHR48081">
    <property type="entry name" value="AB HYDROLASE SUPERFAMILY PROTEIN C4A8.06C"/>
    <property type="match status" value="1"/>
</dbReference>
<evidence type="ECO:0000259" key="5">
    <source>
        <dbReference type="Pfam" id="PF07859"/>
    </source>
</evidence>
<dbReference type="Proteomes" id="UP000008922">
    <property type="component" value="Chromosome"/>
</dbReference>
<evidence type="ECO:0000256" key="4">
    <source>
        <dbReference type="SAM" id="MobiDB-lite"/>
    </source>
</evidence>
<dbReference type="GO" id="GO:0004806">
    <property type="term" value="F:triacylglycerol lipase activity"/>
    <property type="evidence" value="ECO:0007669"/>
    <property type="project" value="TreeGrafter"/>
</dbReference>
<gene>
    <name evidence="6" type="ordered locus">ANT_01270</name>
</gene>
<protein>
    <submittedName>
        <fullName evidence="6">Hydrolase</fullName>
    </submittedName>
</protein>
<dbReference type="InterPro" id="IPR033140">
    <property type="entry name" value="Lipase_GDXG_put_SER_AS"/>
</dbReference>
<dbReference type="InParanoid" id="E8MZ18"/>
<feature type="region of interest" description="Disordered" evidence="4">
    <location>
        <begin position="300"/>
        <end position="319"/>
    </location>
</feature>
<dbReference type="eggNOG" id="COG0657">
    <property type="taxonomic scope" value="Bacteria"/>
</dbReference>
<dbReference type="RefSeq" id="WP_013558559.1">
    <property type="nucleotide sequence ID" value="NC_014960.1"/>
</dbReference>
<feature type="active site" evidence="3">
    <location>
        <position position="146"/>
    </location>
</feature>
<feature type="domain" description="Alpha/beta hydrolase fold-3" evidence="5">
    <location>
        <begin position="72"/>
        <end position="273"/>
    </location>
</feature>
<dbReference type="OrthoDB" id="9815425at2"/>